<name>X1V9L9_9ZZZZ</name>
<protein>
    <submittedName>
        <fullName evidence="1">Uncharacterized protein</fullName>
    </submittedName>
</protein>
<organism evidence="1">
    <name type="scientific">marine sediment metagenome</name>
    <dbReference type="NCBI Taxonomy" id="412755"/>
    <lineage>
        <taxon>unclassified sequences</taxon>
        <taxon>metagenomes</taxon>
        <taxon>ecological metagenomes</taxon>
    </lineage>
</organism>
<feature type="non-terminal residue" evidence="1">
    <location>
        <position position="1"/>
    </location>
</feature>
<reference evidence="1" key="1">
    <citation type="journal article" date="2014" name="Front. Microbiol.">
        <title>High frequency of phylogenetically diverse reductive dehalogenase-homologous genes in deep subseafloor sedimentary metagenomes.</title>
        <authorList>
            <person name="Kawai M."/>
            <person name="Futagami T."/>
            <person name="Toyoda A."/>
            <person name="Takaki Y."/>
            <person name="Nishi S."/>
            <person name="Hori S."/>
            <person name="Arai W."/>
            <person name="Tsubouchi T."/>
            <person name="Morono Y."/>
            <person name="Uchiyama I."/>
            <person name="Ito T."/>
            <person name="Fujiyama A."/>
            <person name="Inagaki F."/>
            <person name="Takami H."/>
        </authorList>
    </citation>
    <scope>NUCLEOTIDE SEQUENCE</scope>
    <source>
        <strain evidence="1">Expedition CK06-06</strain>
    </source>
</reference>
<dbReference type="EMBL" id="BARW01034753">
    <property type="protein sequence ID" value="GAJ09731.1"/>
    <property type="molecule type" value="Genomic_DNA"/>
</dbReference>
<sequence length="82" mass="9161">GEIIKQISETELTLGERFRIEQGIEIGRRARELYPGGLLIDDTDLVSASRKTKRLMDDADVSIILEGAFLIDGFVARADILR</sequence>
<evidence type="ECO:0000313" key="1">
    <source>
        <dbReference type="EMBL" id="GAJ09731.1"/>
    </source>
</evidence>
<comment type="caution">
    <text evidence="1">The sequence shown here is derived from an EMBL/GenBank/DDBJ whole genome shotgun (WGS) entry which is preliminary data.</text>
</comment>
<dbReference type="AlphaFoldDB" id="X1V9L9"/>
<accession>X1V9L9</accession>
<proteinExistence type="predicted"/>
<gene>
    <name evidence="1" type="ORF">S12H4_54374</name>
</gene>